<evidence type="ECO:0000256" key="1">
    <source>
        <dbReference type="SAM" id="MobiDB-lite"/>
    </source>
</evidence>
<name>A0A179I0B2_PURLI</name>
<evidence type="ECO:0000313" key="3">
    <source>
        <dbReference type="Proteomes" id="UP000078340"/>
    </source>
</evidence>
<dbReference type="AlphaFoldDB" id="A0A179I0B2"/>
<evidence type="ECO:0000313" key="2">
    <source>
        <dbReference type="EMBL" id="OAQ94973.1"/>
    </source>
</evidence>
<dbReference type="EMBL" id="LSBI01000001">
    <property type="protein sequence ID" value="OAQ94973.1"/>
    <property type="molecule type" value="Genomic_DNA"/>
</dbReference>
<gene>
    <name evidence="2" type="ORF">VFPFJ_01082</name>
</gene>
<sequence length="113" mass="12760">MTDRPPPPQTKGDRTDRPHATSPWSSWGLTTRASSRSSSRRNGWDGWMDGWMGWARAVIQGANKQPKGQCVEQGPTYSTTPRFLPLVVCQLSKRTARNRPTAFWGLWCGRASW</sequence>
<feature type="region of interest" description="Disordered" evidence="1">
    <location>
        <begin position="1"/>
        <end position="42"/>
    </location>
</feature>
<comment type="caution">
    <text evidence="2">The sequence shown here is derived from an EMBL/GenBank/DDBJ whole genome shotgun (WGS) entry which is preliminary data.</text>
</comment>
<protein>
    <submittedName>
        <fullName evidence="2">Uncharacterized protein</fullName>
    </submittedName>
</protein>
<feature type="compositionally biased region" description="Polar residues" evidence="1">
    <location>
        <begin position="22"/>
        <end position="33"/>
    </location>
</feature>
<reference evidence="2 3" key="1">
    <citation type="submission" date="2016-02" db="EMBL/GenBank/DDBJ databases">
        <title>Biosynthesis of antibiotic leucinostatins and their inhibition on Phytophthora in bio-control Purpureocillium lilacinum.</title>
        <authorList>
            <person name="Wang G."/>
            <person name="Liu Z."/>
            <person name="Lin R."/>
            <person name="Li E."/>
            <person name="Mao Z."/>
            <person name="Ling J."/>
            <person name="Yin W."/>
            <person name="Xie B."/>
        </authorList>
    </citation>
    <scope>NUCLEOTIDE SEQUENCE [LARGE SCALE GENOMIC DNA]</scope>
    <source>
        <strain evidence="2">PLFJ-1</strain>
    </source>
</reference>
<proteinExistence type="predicted"/>
<dbReference type="Proteomes" id="UP000078340">
    <property type="component" value="Unassembled WGS sequence"/>
</dbReference>
<accession>A0A179I0B2</accession>
<organism evidence="2 3">
    <name type="scientific">Purpureocillium lilacinum</name>
    <name type="common">Paecilomyces lilacinus</name>
    <dbReference type="NCBI Taxonomy" id="33203"/>
    <lineage>
        <taxon>Eukaryota</taxon>
        <taxon>Fungi</taxon>
        <taxon>Dikarya</taxon>
        <taxon>Ascomycota</taxon>
        <taxon>Pezizomycotina</taxon>
        <taxon>Sordariomycetes</taxon>
        <taxon>Hypocreomycetidae</taxon>
        <taxon>Hypocreales</taxon>
        <taxon>Ophiocordycipitaceae</taxon>
        <taxon>Purpureocillium</taxon>
    </lineage>
</organism>